<dbReference type="EMBL" id="JAWJZF010000096">
    <property type="protein sequence ID" value="MDX2290675.1"/>
    <property type="molecule type" value="Genomic_DNA"/>
</dbReference>
<evidence type="ECO:0000259" key="1">
    <source>
        <dbReference type="Pfam" id="PF13193"/>
    </source>
</evidence>
<name>A0ABU4JYV8_9ACTN</name>
<dbReference type="InterPro" id="IPR045851">
    <property type="entry name" value="AMP-bd_C_sf"/>
</dbReference>
<dbReference type="Pfam" id="PF13193">
    <property type="entry name" value="AMP-binding_C"/>
    <property type="match status" value="1"/>
</dbReference>
<accession>A0ABU4JYV8</accession>
<evidence type="ECO:0000313" key="3">
    <source>
        <dbReference type="Proteomes" id="UP001278571"/>
    </source>
</evidence>
<feature type="non-terminal residue" evidence="2">
    <location>
        <position position="1"/>
    </location>
</feature>
<organism evidence="2 3">
    <name type="scientific">Streptomyces roseolus</name>
    <dbReference type="NCBI Taxonomy" id="67358"/>
    <lineage>
        <taxon>Bacteria</taxon>
        <taxon>Bacillati</taxon>
        <taxon>Actinomycetota</taxon>
        <taxon>Actinomycetes</taxon>
        <taxon>Kitasatosporales</taxon>
        <taxon>Streptomycetaceae</taxon>
        <taxon>Streptomyces</taxon>
    </lineage>
</organism>
<protein>
    <submittedName>
        <fullName evidence="2">p-hydroxycinnamoyl-CoA synthetase</fullName>
    </submittedName>
</protein>
<keyword evidence="3" id="KW-1185">Reference proteome</keyword>
<sequence length="60" mass="6376">ALVTVADGVSVDTESVRAELTGQIARYKIPKTVTVVDDLPRTASGKVRKADLRARLLSAP</sequence>
<dbReference type="SUPFAM" id="SSF56801">
    <property type="entry name" value="Acetyl-CoA synthetase-like"/>
    <property type="match status" value="1"/>
</dbReference>
<gene>
    <name evidence="2" type="ORF">R2363_00505</name>
</gene>
<evidence type="ECO:0000313" key="2">
    <source>
        <dbReference type="EMBL" id="MDX2290675.1"/>
    </source>
</evidence>
<reference evidence="2 3" key="1">
    <citation type="submission" date="2023-10" db="EMBL/GenBank/DDBJ databases">
        <authorList>
            <person name="Wang X.X."/>
        </authorList>
    </citation>
    <scope>NUCLEOTIDE SEQUENCE [LARGE SCALE GENOMIC DNA]</scope>
    <source>
        <strain evidence="2 3">NBRC 12816</strain>
    </source>
</reference>
<feature type="domain" description="AMP-binding enzyme C-terminal" evidence="1">
    <location>
        <begin position="1"/>
        <end position="46"/>
    </location>
</feature>
<dbReference type="Gene3D" id="3.30.300.30">
    <property type="match status" value="1"/>
</dbReference>
<proteinExistence type="predicted"/>
<comment type="caution">
    <text evidence="2">The sequence shown here is derived from an EMBL/GenBank/DDBJ whole genome shotgun (WGS) entry which is preliminary data.</text>
</comment>
<dbReference type="InterPro" id="IPR025110">
    <property type="entry name" value="AMP-bd_C"/>
</dbReference>
<dbReference type="Proteomes" id="UP001278571">
    <property type="component" value="Unassembled WGS sequence"/>
</dbReference>